<comment type="caution">
    <text evidence="3">The sequence shown here is derived from an EMBL/GenBank/DDBJ whole genome shotgun (WGS) entry which is preliminary data.</text>
</comment>
<protein>
    <recommendedName>
        <fullName evidence="6">Major fimbrial subunit protein N-terminal domain-containing protein</fullName>
    </recommendedName>
</protein>
<organism evidence="3 4">
    <name type="scientific">Parabacteroides merdae</name>
    <dbReference type="NCBI Taxonomy" id="46503"/>
    <lineage>
        <taxon>Bacteria</taxon>
        <taxon>Pseudomonadati</taxon>
        <taxon>Bacteroidota</taxon>
        <taxon>Bacteroidia</taxon>
        <taxon>Bacteroidales</taxon>
        <taxon>Tannerellaceae</taxon>
        <taxon>Parabacteroides</taxon>
    </lineage>
</organism>
<dbReference type="Gene3D" id="2.60.40.3690">
    <property type="match status" value="1"/>
</dbReference>
<evidence type="ECO:0000313" key="2">
    <source>
        <dbReference type="EMBL" id="MTU30707.1"/>
    </source>
</evidence>
<dbReference type="AlphaFoldDB" id="A0A3R5X6J5"/>
<dbReference type="EMBL" id="WNCR01000010">
    <property type="protein sequence ID" value="MTU30707.1"/>
    <property type="molecule type" value="Genomic_DNA"/>
</dbReference>
<feature type="signal peptide" evidence="1">
    <location>
        <begin position="1"/>
        <end position="17"/>
    </location>
</feature>
<keyword evidence="1" id="KW-0732">Signal</keyword>
<dbReference type="RefSeq" id="WP_122122124.1">
    <property type="nucleotide sequence ID" value="NZ_DAWDXW010000002.1"/>
</dbReference>
<proteinExistence type="predicted"/>
<reference evidence="3 4" key="1">
    <citation type="submission" date="2018-08" db="EMBL/GenBank/DDBJ databases">
        <title>A genome reference for cultivated species of the human gut microbiota.</title>
        <authorList>
            <person name="Zou Y."/>
            <person name="Xue W."/>
            <person name="Luo G."/>
        </authorList>
    </citation>
    <scope>NUCLEOTIDE SEQUENCE [LARGE SCALE GENOMIC DNA]</scope>
    <source>
        <strain evidence="3 4">OM05-11AA</strain>
    </source>
</reference>
<dbReference type="EMBL" id="QSUP01000010">
    <property type="protein sequence ID" value="RGN51681.1"/>
    <property type="molecule type" value="Genomic_DNA"/>
</dbReference>
<name>A0A3R5X6J5_9BACT</name>
<evidence type="ECO:0000313" key="3">
    <source>
        <dbReference type="EMBL" id="RGN51681.1"/>
    </source>
</evidence>
<dbReference type="Proteomes" id="UP000261088">
    <property type="component" value="Unassembled WGS sequence"/>
</dbReference>
<feature type="chain" id="PRO_5043187495" description="Major fimbrial subunit protein N-terminal domain-containing protein" evidence="1">
    <location>
        <begin position="18"/>
        <end position="389"/>
    </location>
</feature>
<dbReference type="Proteomes" id="UP000437446">
    <property type="component" value="Unassembled WGS sequence"/>
</dbReference>
<reference evidence="2 5" key="2">
    <citation type="journal article" date="2019" name="Nat. Med.">
        <title>A library of human gut bacterial isolates paired with longitudinal multiomics data enables mechanistic microbiome research.</title>
        <authorList>
            <person name="Poyet M."/>
            <person name="Groussin M."/>
            <person name="Gibbons S.M."/>
            <person name="Avila-Pacheco J."/>
            <person name="Jiang X."/>
            <person name="Kearney S.M."/>
            <person name="Perrotta A.R."/>
            <person name="Berdy B."/>
            <person name="Zhao S."/>
            <person name="Lieberman T.D."/>
            <person name="Swanson P.K."/>
            <person name="Smith M."/>
            <person name="Roesemann S."/>
            <person name="Alexander J.E."/>
            <person name="Rich S.A."/>
            <person name="Livny J."/>
            <person name="Vlamakis H."/>
            <person name="Clish C."/>
            <person name="Bullock K."/>
            <person name="Deik A."/>
            <person name="Scott J."/>
            <person name="Pierce K.A."/>
            <person name="Xavier R.J."/>
            <person name="Alm E.J."/>
        </authorList>
    </citation>
    <scope>NUCLEOTIDE SEQUENCE [LARGE SCALE GENOMIC DNA]</scope>
    <source>
        <strain evidence="2 5">BIOML-A25</strain>
    </source>
</reference>
<accession>A0A3R5X6J5</accession>
<evidence type="ECO:0000313" key="5">
    <source>
        <dbReference type="Proteomes" id="UP000437446"/>
    </source>
</evidence>
<evidence type="ECO:0008006" key="6">
    <source>
        <dbReference type="Google" id="ProtNLM"/>
    </source>
</evidence>
<evidence type="ECO:0000256" key="1">
    <source>
        <dbReference type="SAM" id="SignalP"/>
    </source>
</evidence>
<sequence>MKLRNLMYATMIACAFASCSNDDVIENGPDAKGDASLTIDLGVKSTKADIAAGTETAVNDINIFLLEQETGTVINRVYLTSEIKSEYTYTFDNLEVGQQLYCVGFANFGEEMTTVPTNKVINVTANIEGTNLPMHGLSTDVTIAAGENNTILTLVRDLARVELVGLTLDLSQQGNENAFTAGTFKFDFISASVNMAPKESTVTFAKRGSNNGRSYAVGNDFVGGLAANAWVWDGHRNGEQTDSYIKSDDTETFAEYVVGTTAAAVSVTKPESIVFYVLPNEATKDDESGEYTNANPTAFTLNGKMIVENAKRNGVVINNTYNSYYNIEIGKTGEVNGQDNGAGILPNKSYKISLAVAGIGGGEGGDRPILNVKTEVSDWDEVSQVTPVE</sequence>
<evidence type="ECO:0000313" key="4">
    <source>
        <dbReference type="Proteomes" id="UP000261088"/>
    </source>
</evidence>
<gene>
    <name evidence="3" type="ORF">DXB61_10185</name>
    <name evidence="2" type="ORF">GMD66_16100</name>
</gene>
<dbReference type="PROSITE" id="PS51257">
    <property type="entry name" value="PROKAR_LIPOPROTEIN"/>
    <property type="match status" value="1"/>
</dbReference>